<protein>
    <recommendedName>
        <fullName evidence="3">FIST domain-containing protein</fullName>
    </recommendedName>
</protein>
<keyword evidence="2" id="KW-1185">Reference proteome</keyword>
<organism evidence="1 2">
    <name type="scientific">Rhizopogon vinicolor AM-OR11-026</name>
    <dbReference type="NCBI Taxonomy" id="1314800"/>
    <lineage>
        <taxon>Eukaryota</taxon>
        <taxon>Fungi</taxon>
        <taxon>Dikarya</taxon>
        <taxon>Basidiomycota</taxon>
        <taxon>Agaricomycotina</taxon>
        <taxon>Agaricomycetes</taxon>
        <taxon>Agaricomycetidae</taxon>
        <taxon>Boletales</taxon>
        <taxon>Suillineae</taxon>
        <taxon>Rhizopogonaceae</taxon>
        <taxon>Rhizopogon</taxon>
    </lineage>
</organism>
<reference evidence="1 2" key="1">
    <citation type="submission" date="2016-06" db="EMBL/GenBank/DDBJ databases">
        <title>Comparative genomics of the ectomycorrhizal sister species Rhizopogon vinicolor and Rhizopogon vesiculosus (Basidiomycota: Boletales) reveals a divergence of the mating type B locus.</title>
        <authorList>
            <consortium name="DOE Joint Genome Institute"/>
            <person name="Mujic A.B."/>
            <person name="Kuo A."/>
            <person name="Tritt A."/>
            <person name="Lipzen A."/>
            <person name="Chen C."/>
            <person name="Johnson J."/>
            <person name="Sharma A."/>
            <person name="Barry K."/>
            <person name="Grigoriev I.V."/>
            <person name="Spatafora J.W."/>
        </authorList>
    </citation>
    <scope>NUCLEOTIDE SEQUENCE [LARGE SCALE GENOMIC DNA]</scope>
    <source>
        <strain evidence="1 2">AM-OR11-026</strain>
    </source>
</reference>
<dbReference type="InParanoid" id="A0A1B7N786"/>
<evidence type="ECO:0000313" key="2">
    <source>
        <dbReference type="Proteomes" id="UP000092154"/>
    </source>
</evidence>
<evidence type="ECO:0008006" key="3">
    <source>
        <dbReference type="Google" id="ProtNLM"/>
    </source>
</evidence>
<sequence>MIRAQTIVARTPSALLASLDRFHLHSKAKGSTLLFALSAPSDTLSVVTSHLNSLFPRHVGCLSSPLPVYGSHLTCAVALLDGITFRSTIAGRADPQVGRWHAARRSSTQKLPAAHSEVFDEIDGDVSQVNWEDIWDRSAASAQEMIPLELRMARPEDVSTILYFSDKAPQGIAKALKATFPHSHELGFLASSTPFITGRPVTLFHDGEIYSDGAIGIVPQPSLDRTSLTVEFPGLVGLTPELKVTSSEGNLILTVDNGNPTRLLLAAVNKHGLDTRDALLKDDEFYVGVMNSSKVERLHRITSGDPSRGTIALETTSAPPQGCIVKMFYLSRRGEVASDLVSAHGNATVLFMATHDYISHVAPLLALDSDVMVIDGTFIAGSENGFMLRRGTKEESWSCTLPGGRALLRWT</sequence>
<dbReference type="Proteomes" id="UP000092154">
    <property type="component" value="Unassembled WGS sequence"/>
</dbReference>
<name>A0A1B7N786_9AGAM</name>
<evidence type="ECO:0000313" key="1">
    <source>
        <dbReference type="EMBL" id="OAX40726.1"/>
    </source>
</evidence>
<proteinExistence type="predicted"/>
<gene>
    <name evidence="1" type="ORF">K503DRAFT_585880</name>
</gene>
<dbReference type="EMBL" id="KV448202">
    <property type="protein sequence ID" value="OAX40726.1"/>
    <property type="molecule type" value="Genomic_DNA"/>
</dbReference>
<accession>A0A1B7N786</accession>
<dbReference type="OrthoDB" id="10251508at2759"/>
<dbReference type="AlphaFoldDB" id="A0A1B7N786"/>